<protein>
    <submittedName>
        <fullName evidence="4">GNAT superfamily N-acetyltransferase</fullName>
    </submittedName>
</protein>
<dbReference type="InterPro" id="IPR000182">
    <property type="entry name" value="GNAT_dom"/>
</dbReference>
<name>A0A923E4Z7_9ACTO</name>
<dbReference type="CDD" id="cd04301">
    <property type="entry name" value="NAT_SF"/>
    <property type="match status" value="1"/>
</dbReference>
<comment type="caution">
    <text evidence="4">The sequence shown here is derived from an EMBL/GenBank/DDBJ whole genome shotgun (WGS) entry which is preliminary data.</text>
</comment>
<sequence>MEQRTLHAQVDALTDVDRPAGVEIATLTRYDIPVLAVLDLDAYGFETTPEALLQASEELRMTFDGAFGATTDDSFVGAWDGGTLVGAILVVRESPWDDAPDGPFVVDLIVDPEYRRRGIATALVGEIARRCKDWGYDSLALRIDARHAGAAELYDDLGFEDVD</sequence>
<keyword evidence="5" id="KW-1185">Reference proteome</keyword>
<reference evidence="4" key="1">
    <citation type="submission" date="2020-08" db="EMBL/GenBank/DDBJ databases">
        <title>Sequencing the genomes of 1000 actinobacteria strains.</title>
        <authorList>
            <person name="Klenk H.-P."/>
        </authorList>
    </citation>
    <scope>NUCLEOTIDE SEQUENCE</scope>
    <source>
        <strain evidence="4">DSM 10695</strain>
    </source>
</reference>
<evidence type="ECO:0000256" key="2">
    <source>
        <dbReference type="ARBA" id="ARBA00023315"/>
    </source>
</evidence>
<dbReference type="Proteomes" id="UP000617426">
    <property type="component" value="Unassembled WGS sequence"/>
</dbReference>
<dbReference type="EMBL" id="JACHMK010000001">
    <property type="protein sequence ID" value="MBB6334907.1"/>
    <property type="molecule type" value="Genomic_DNA"/>
</dbReference>
<evidence type="ECO:0000313" key="5">
    <source>
        <dbReference type="Proteomes" id="UP000617426"/>
    </source>
</evidence>
<organism evidence="4 5">
    <name type="scientific">Schaalia hyovaginalis</name>
    <dbReference type="NCBI Taxonomy" id="29316"/>
    <lineage>
        <taxon>Bacteria</taxon>
        <taxon>Bacillati</taxon>
        <taxon>Actinomycetota</taxon>
        <taxon>Actinomycetes</taxon>
        <taxon>Actinomycetales</taxon>
        <taxon>Actinomycetaceae</taxon>
        <taxon>Schaalia</taxon>
    </lineage>
</organism>
<evidence type="ECO:0000256" key="1">
    <source>
        <dbReference type="ARBA" id="ARBA00022679"/>
    </source>
</evidence>
<dbReference type="PROSITE" id="PS51186">
    <property type="entry name" value="GNAT"/>
    <property type="match status" value="1"/>
</dbReference>
<dbReference type="PANTHER" id="PTHR43877:SF2">
    <property type="entry name" value="AMINOALKYLPHOSPHONATE N-ACETYLTRANSFERASE-RELATED"/>
    <property type="match status" value="1"/>
</dbReference>
<dbReference type="GeneID" id="85978842"/>
<gene>
    <name evidence="4" type="ORF">HD592_001472</name>
</gene>
<dbReference type="AlphaFoldDB" id="A0A923E4Z7"/>
<proteinExistence type="predicted"/>
<dbReference type="Pfam" id="PF00583">
    <property type="entry name" value="Acetyltransf_1"/>
    <property type="match status" value="1"/>
</dbReference>
<dbReference type="InterPro" id="IPR016181">
    <property type="entry name" value="Acyl_CoA_acyltransferase"/>
</dbReference>
<keyword evidence="1" id="KW-0808">Transferase</keyword>
<feature type="domain" description="N-acetyltransferase" evidence="3">
    <location>
        <begin position="22"/>
        <end position="163"/>
    </location>
</feature>
<dbReference type="SUPFAM" id="SSF55729">
    <property type="entry name" value="Acyl-CoA N-acyltransferases (Nat)"/>
    <property type="match status" value="1"/>
</dbReference>
<accession>A0A923E4Z7</accession>
<dbReference type="InterPro" id="IPR050832">
    <property type="entry name" value="Bact_Acetyltransf"/>
</dbReference>
<dbReference type="GO" id="GO:0016747">
    <property type="term" value="F:acyltransferase activity, transferring groups other than amino-acyl groups"/>
    <property type="evidence" value="ECO:0007669"/>
    <property type="project" value="InterPro"/>
</dbReference>
<dbReference type="Gene3D" id="3.40.630.30">
    <property type="match status" value="1"/>
</dbReference>
<dbReference type="PANTHER" id="PTHR43877">
    <property type="entry name" value="AMINOALKYLPHOSPHONATE N-ACETYLTRANSFERASE-RELATED-RELATED"/>
    <property type="match status" value="1"/>
</dbReference>
<evidence type="ECO:0000313" key="4">
    <source>
        <dbReference type="EMBL" id="MBB6334907.1"/>
    </source>
</evidence>
<dbReference type="RefSeq" id="WP_184452967.1">
    <property type="nucleotide sequence ID" value="NZ_JACHMK010000001.1"/>
</dbReference>
<keyword evidence="2" id="KW-0012">Acyltransferase</keyword>
<evidence type="ECO:0000259" key="3">
    <source>
        <dbReference type="PROSITE" id="PS51186"/>
    </source>
</evidence>